<proteinExistence type="predicted"/>
<accession>A0A1M7C3U5</accession>
<dbReference type="EMBL" id="FRBM01000005">
    <property type="protein sequence ID" value="SHL61806.1"/>
    <property type="molecule type" value="Genomic_DNA"/>
</dbReference>
<dbReference type="Proteomes" id="UP000184069">
    <property type="component" value="Unassembled WGS sequence"/>
</dbReference>
<evidence type="ECO:0000313" key="2">
    <source>
        <dbReference type="Proteomes" id="UP000184069"/>
    </source>
</evidence>
<protein>
    <submittedName>
        <fullName evidence="1">Uncharacterized protein</fullName>
    </submittedName>
</protein>
<dbReference type="STRING" id="1423959.SAMN05444407_10573"/>
<name>A0A1M7C3U5_9FLAO</name>
<reference evidence="1 2" key="1">
    <citation type="submission" date="2016-11" db="EMBL/GenBank/DDBJ databases">
        <authorList>
            <person name="Jaros S."/>
            <person name="Januszkiewicz K."/>
            <person name="Wedrychowicz H."/>
        </authorList>
    </citation>
    <scope>NUCLEOTIDE SEQUENCE [LARGE SCALE GENOMIC DNA]</scope>
    <source>
        <strain evidence="1 2">DSM 27621</strain>
    </source>
</reference>
<dbReference type="AlphaFoldDB" id="A0A1M7C3U5"/>
<evidence type="ECO:0000313" key="1">
    <source>
        <dbReference type="EMBL" id="SHL61806.1"/>
    </source>
</evidence>
<sequence length="217" mass="24916">MSVNNVFRTFAQRIFYFMKTKIYTLPLLLLGISCYSQDKISRKNGTSFDAKIIEVGASHITYKELDYLDGPSHSLNKSEIYKITYANGKEDLLGKYHNIEEVKTFIADKIKEFGADRDNGSLRLAAEFEGNNIRINSVDKNGKLYYEGDLWNLSNVVDFHKVSKRKNGDAFLNIVTYKVKRSSEKLDKLVIRIINYGVAEELSEAFKDLNIMLKKDL</sequence>
<gene>
    <name evidence="1" type="ORF">SAMN05444407_10573</name>
</gene>
<organism evidence="1 2">
    <name type="scientific">Chryseobacterium contaminans</name>
    <dbReference type="NCBI Taxonomy" id="1423959"/>
    <lineage>
        <taxon>Bacteria</taxon>
        <taxon>Pseudomonadati</taxon>
        <taxon>Bacteroidota</taxon>
        <taxon>Flavobacteriia</taxon>
        <taxon>Flavobacteriales</taxon>
        <taxon>Weeksellaceae</taxon>
        <taxon>Chryseobacterium group</taxon>
        <taxon>Chryseobacterium</taxon>
    </lineage>
</organism>